<name>A0A4Q0M4R9_9SPHI</name>
<proteinExistence type="predicted"/>
<comment type="caution">
    <text evidence="3">The sequence shown here is derived from an EMBL/GenBank/DDBJ whole genome shotgun (WGS) entry which is preliminary data.</text>
</comment>
<dbReference type="Proteomes" id="UP000290848">
    <property type="component" value="Unassembled WGS sequence"/>
</dbReference>
<gene>
    <name evidence="3" type="ORF">EKH83_18810</name>
</gene>
<evidence type="ECO:0000256" key="2">
    <source>
        <dbReference type="SAM" id="Phobius"/>
    </source>
</evidence>
<accession>A0A4Q0M4R9</accession>
<keyword evidence="2" id="KW-1133">Transmembrane helix</keyword>
<evidence type="ECO:0000256" key="1">
    <source>
        <dbReference type="SAM" id="MobiDB-lite"/>
    </source>
</evidence>
<keyword evidence="2" id="KW-0472">Membrane</keyword>
<feature type="transmembrane region" description="Helical" evidence="2">
    <location>
        <begin position="7"/>
        <end position="25"/>
    </location>
</feature>
<evidence type="ECO:0000313" key="3">
    <source>
        <dbReference type="EMBL" id="RXF67636.1"/>
    </source>
</evidence>
<dbReference type="EMBL" id="RXOC01000016">
    <property type="protein sequence ID" value="RXF67636.1"/>
    <property type="molecule type" value="Genomic_DNA"/>
</dbReference>
<sequence>MNKYLKRGLLLIVPGVGFNILGYAIKQNEWGPYGWAMILGTILFGAGFLFVFYSLVRKVEYKGLVEERAAEAEKKEQRKAERKALRRNRERKLQVNNMT</sequence>
<evidence type="ECO:0000313" key="4">
    <source>
        <dbReference type="Proteomes" id="UP000290848"/>
    </source>
</evidence>
<keyword evidence="2" id="KW-0812">Transmembrane</keyword>
<dbReference type="RefSeq" id="WP_128771007.1">
    <property type="nucleotide sequence ID" value="NZ_RXOC01000016.1"/>
</dbReference>
<protein>
    <submittedName>
        <fullName evidence="3">Signal peptidase</fullName>
    </submittedName>
</protein>
<feature type="transmembrane region" description="Helical" evidence="2">
    <location>
        <begin position="37"/>
        <end position="56"/>
    </location>
</feature>
<feature type="region of interest" description="Disordered" evidence="1">
    <location>
        <begin position="76"/>
        <end position="99"/>
    </location>
</feature>
<organism evidence="3 4">
    <name type="scientific">Arcticibacter tournemirensis</name>
    <dbReference type="NCBI Taxonomy" id="699437"/>
    <lineage>
        <taxon>Bacteria</taxon>
        <taxon>Pseudomonadati</taxon>
        <taxon>Bacteroidota</taxon>
        <taxon>Sphingobacteriia</taxon>
        <taxon>Sphingobacteriales</taxon>
        <taxon>Sphingobacteriaceae</taxon>
        <taxon>Arcticibacter</taxon>
    </lineage>
</organism>
<reference evidence="3 4" key="1">
    <citation type="submission" date="2018-12" db="EMBL/GenBank/DDBJ databases">
        <title>The Draft Genome Sequence of the Soil Bacterium Pedobacter tournemirensis R1.</title>
        <authorList>
            <person name="He J."/>
        </authorList>
    </citation>
    <scope>NUCLEOTIDE SEQUENCE [LARGE SCALE GENOMIC DNA]</scope>
    <source>
        <strain evidence="3 4">R1</strain>
    </source>
</reference>
<dbReference type="AlphaFoldDB" id="A0A4Q0M4R9"/>